<dbReference type="InterPro" id="IPR035940">
    <property type="entry name" value="CAP_sf"/>
</dbReference>
<dbReference type="Pfam" id="PF00188">
    <property type="entry name" value="CAP"/>
    <property type="match status" value="1"/>
</dbReference>
<feature type="domain" description="SCP" evidence="2">
    <location>
        <begin position="77"/>
        <end position="195"/>
    </location>
</feature>
<protein>
    <recommendedName>
        <fullName evidence="2">SCP domain-containing protein</fullName>
    </recommendedName>
</protein>
<feature type="transmembrane region" description="Helical" evidence="1">
    <location>
        <begin position="245"/>
        <end position="264"/>
    </location>
</feature>
<dbReference type="Gene3D" id="3.40.33.10">
    <property type="entry name" value="CAP"/>
    <property type="match status" value="1"/>
</dbReference>
<keyword evidence="1" id="KW-1133">Transmembrane helix</keyword>
<reference evidence="3 4" key="1">
    <citation type="journal article" date="2016" name="Nat. Commun.">
        <title>Thousands of microbial genomes shed light on interconnected biogeochemical processes in an aquifer system.</title>
        <authorList>
            <person name="Anantharaman K."/>
            <person name="Brown C.T."/>
            <person name="Hug L.A."/>
            <person name="Sharon I."/>
            <person name="Castelle C.J."/>
            <person name="Probst A.J."/>
            <person name="Thomas B.C."/>
            <person name="Singh A."/>
            <person name="Wilkins M.J."/>
            <person name="Karaoz U."/>
            <person name="Brodie E.L."/>
            <person name="Williams K.H."/>
            <person name="Hubbard S.S."/>
            <person name="Banfield J.F."/>
        </authorList>
    </citation>
    <scope>NUCLEOTIDE SEQUENCE [LARGE SCALE GENOMIC DNA]</scope>
</reference>
<evidence type="ECO:0000313" key="4">
    <source>
        <dbReference type="Proteomes" id="UP000176608"/>
    </source>
</evidence>
<dbReference type="AlphaFoldDB" id="A0A1F4UQM6"/>
<dbReference type="EMBL" id="MEVA01000016">
    <property type="protein sequence ID" value="OGC47216.1"/>
    <property type="molecule type" value="Genomic_DNA"/>
</dbReference>
<name>A0A1F4UQM6_UNCKA</name>
<organism evidence="3 4">
    <name type="scientific">candidate division WWE3 bacterium RIFCSPHIGHO2_01_FULL_42_13</name>
    <dbReference type="NCBI Taxonomy" id="1802617"/>
    <lineage>
        <taxon>Bacteria</taxon>
        <taxon>Katanobacteria</taxon>
    </lineage>
</organism>
<dbReference type="PANTHER" id="PTHR31157:SF1">
    <property type="entry name" value="SCP DOMAIN-CONTAINING PROTEIN"/>
    <property type="match status" value="1"/>
</dbReference>
<dbReference type="STRING" id="1802617.A2886_01040"/>
<dbReference type="PANTHER" id="PTHR31157">
    <property type="entry name" value="SCP DOMAIN-CONTAINING PROTEIN"/>
    <property type="match status" value="1"/>
</dbReference>
<dbReference type="InterPro" id="IPR014044">
    <property type="entry name" value="CAP_dom"/>
</dbReference>
<comment type="caution">
    <text evidence="3">The sequence shown here is derived from an EMBL/GenBank/DDBJ whole genome shotgun (WGS) entry which is preliminary data.</text>
</comment>
<gene>
    <name evidence="3" type="ORF">A2886_01040</name>
</gene>
<accession>A0A1F4UQM6</accession>
<dbReference type="CDD" id="cd05379">
    <property type="entry name" value="CAP_bacterial"/>
    <property type="match status" value="1"/>
</dbReference>
<keyword evidence="1" id="KW-0812">Transmembrane</keyword>
<dbReference type="Proteomes" id="UP000176608">
    <property type="component" value="Unassembled WGS sequence"/>
</dbReference>
<evidence type="ECO:0000256" key="1">
    <source>
        <dbReference type="SAM" id="Phobius"/>
    </source>
</evidence>
<sequence length="300" mass="33473">MLSYNPHTDTHAIQKYQFLHHFLPHPETKKRAKLLSHAALLSYSLAMVLVIGLFRTIPLIAPGVLGYTSNITFSDLLDDTNRVRQEHNLPLLHVNNELSLAAEKKAEHMFANDYWAHVAPDGTTPWDFILAEGYDYSYAGENLAKNFNNSNQVVDAWFESPSHRENLLNDHYDEIGFAVVNGVLDGYETTLVVQMFGKSRLPTQLATVLELEEENAVEAPEQNVVVEPAPQILPAVDVALASKTISMLIGGFLLLLLVLDIWYSERKAIPKITGHAFSHVLLLVIALVGVWFVLSPGKIL</sequence>
<dbReference type="SUPFAM" id="SSF55797">
    <property type="entry name" value="PR-1-like"/>
    <property type="match status" value="1"/>
</dbReference>
<proteinExistence type="predicted"/>
<evidence type="ECO:0000313" key="3">
    <source>
        <dbReference type="EMBL" id="OGC47216.1"/>
    </source>
</evidence>
<keyword evidence="1" id="KW-0472">Membrane</keyword>
<evidence type="ECO:0000259" key="2">
    <source>
        <dbReference type="Pfam" id="PF00188"/>
    </source>
</evidence>
<feature type="transmembrane region" description="Helical" evidence="1">
    <location>
        <begin position="276"/>
        <end position="294"/>
    </location>
</feature>